<dbReference type="PANTHER" id="PTHR10622">
    <property type="entry name" value="HET DOMAIN-CONTAINING PROTEIN"/>
    <property type="match status" value="1"/>
</dbReference>
<dbReference type="KEGG" id="cput:CONPUDRAFT_57251"/>
<dbReference type="Pfam" id="PF06985">
    <property type="entry name" value="HET"/>
    <property type="match status" value="1"/>
</dbReference>
<proteinExistence type="predicted"/>
<feature type="non-terminal residue" evidence="2">
    <location>
        <position position="255"/>
    </location>
</feature>
<accession>A0A5M3MMA0</accession>
<dbReference type="RefSeq" id="XP_007769026.1">
    <property type="nucleotide sequence ID" value="XM_007770836.1"/>
</dbReference>
<evidence type="ECO:0000259" key="1">
    <source>
        <dbReference type="Pfam" id="PF06985"/>
    </source>
</evidence>
<dbReference type="PANTHER" id="PTHR10622:SF10">
    <property type="entry name" value="HET DOMAIN-CONTAINING PROTEIN"/>
    <property type="match status" value="1"/>
</dbReference>
<comment type="caution">
    <text evidence="2">The sequence shown here is derived from an EMBL/GenBank/DDBJ whole genome shotgun (WGS) entry which is preliminary data.</text>
</comment>
<dbReference type="AlphaFoldDB" id="A0A5M3MMA0"/>
<organism evidence="2 3">
    <name type="scientific">Coniophora puteana (strain RWD-64-598)</name>
    <name type="common">Brown rot fungus</name>
    <dbReference type="NCBI Taxonomy" id="741705"/>
    <lineage>
        <taxon>Eukaryota</taxon>
        <taxon>Fungi</taxon>
        <taxon>Dikarya</taxon>
        <taxon>Basidiomycota</taxon>
        <taxon>Agaricomycotina</taxon>
        <taxon>Agaricomycetes</taxon>
        <taxon>Agaricomycetidae</taxon>
        <taxon>Boletales</taxon>
        <taxon>Coniophorineae</taxon>
        <taxon>Coniophoraceae</taxon>
        <taxon>Coniophora</taxon>
    </lineage>
</organism>
<keyword evidence="3" id="KW-1185">Reference proteome</keyword>
<sequence length="255" mass="29186">MESEDAIYKRYSAAFAFERVQLDPIIRNTVTYTTLSHRWGEEEPAYSVAGTLEGQGPGYEKLDQFLKASMDRGIMFAWADTCCIDKGSSAELDEAIRSMFHWYENSTLCLVHLAQTSGYEDMDRDEWFERGWTLQELLAPPRVKFFDKNWIPLTCHANDKSSRRNQLIQKISTITGISEQIFIGTSQSNAIFSVPINERIAWATYRFTTRVEDAAYSLMGMMRVSIQTAYGEGWGKSFRRLFEAIVQEGTDPSVL</sequence>
<name>A0A5M3MMA0_CONPW</name>
<protein>
    <submittedName>
        <fullName evidence="2">HET-domain-containing protein</fullName>
    </submittedName>
</protein>
<reference evidence="3" key="1">
    <citation type="journal article" date="2012" name="Science">
        <title>The Paleozoic origin of enzymatic lignin decomposition reconstructed from 31 fungal genomes.</title>
        <authorList>
            <person name="Floudas D."/>
            <person name="Binder M."/>
            <person name="Riley R."/>
            <person name="Barry K."/>
            <person name="Blanchette R.A."/>
            <person name="Henrissat B."/>
            <person name="Martinez A.T."/>
            <person name="Otillar R."/>
            <person name="Spatafora J.W."/>
            <person name="Yadav J.S."/>
            <person name="Aerts A."/>
            <person name="Benoit I."/>
            <person name="Boyd A."/>
            <person name="Carlson A."/>
            <person name="Copeland A."/>
            <person name="Coutinho P.M."/>
            <person name="de Vries R.P."/>
            <person name="Ferreira P."/>
            <person name="Findley K."/>
            <person name="Foster B."/>
            <person name="Gaskell J."/>
            <person name="Glotzer D."/>
            <person name="Gorecki P."/>
            <person name="Heitman J."/>
            <person name="Hesse C."/>
            <person name="Hori C."/>
            <person name="Igarashi K."/>
            <person name="Jurgens J.A."/>
            <person name="Kallen N."/>
            <person name="Kersten P."/>
            <person name="Kohler A."/>
            <person name="Kuees U."/>
            <person name="Kumar T.K.A."/>
            <person name="Kuo A."/>
            <person name="LaButti K."/>
            <person name="Larrondo L.F."/>
            <person name="Lindquist E."/>
            <person name="Ling A."/>
            <person name="Lombard V."/>
            <person name="Lucas S."/>
            <person name="Lundell T."/>
            <person name="Martin R."/>
            <person name="McLaughlin D.J."/>
            <person name="Morgenstern I."/>
            <person name="Morin E."/>
            <person name="Murat C."/>
            <person name="Nagy L.G."/>
            <person name="Nolan M."/>
            <person name="Ohm R.A."/>
            <person name="Patyshakuliyeva A."/>
            <person name="Rokas A."/>
            <person name="Ruiz-Duenas F.J."/>
            <person name="Sabat G."/>
            <person name="Salamov A."/>
            <person name="Samejima M."/>
            <person name="Schmutz J."/>
            <person name="Slot J.C."/>
            <person name="St John F."/>
            <person name="Stenlid J."/>
            <person name="Sun H."/>
            <person name="Sun S."/>
            <person name="Syed K."/>
            <person name="Tsang A."/>
            <person name="Wiebenga A."/>
            <person name="Young D."/>
            <person name="Pisabarro A."/>
            <person name="Eastwood D.C."/>
            <person name="Martin F."/>
            <person name="Cullen D."/>
            <person name="Grigoriev I.V."/>
            <person name="Hibbett D.S."/>
        </authorList>
    </citation>
    <scope>NUCLEOTIDE SEQUENCE [LARGE SCALE GENOMIC DNA]</scope>
    <source>
        <strain evidence="3">RWD-64-598 SS2</strain>
    </source>
</reference>
<gene>
    <name evidence="2" type="ORF">CONPUDRAFT_57251</name>
</gene>
<feature type="domain" description="Heterokaryon incompatibility" evidence="1">
    <location>
        <begin position="32"/>
        <end position="117"/>
    </location>
</feature>
<dbReference type="GeneID" id="19207858"/>
<dbReference type="InterPro" id="IPR010730">
    <property type="entry name" value="HET"/>
</dbReference>
<evidence type="ECO:0000313" key="3">
    <source>
        <dbReference type="Proteomes" id="UP000053558"/>
    </source>
</evidence>
<evidence type="ECO:0000313" key="2">
    <source>
        <dbReference type="EMBL" id="EIW80342.1"/>
    </source>
</evidence>
<dbReference type="EMBL" id="JH711579">
    <property type="protein sequence ID" value="EIW80342.1"/>
    <property type="molecule type" value="Genomic_DNA"/>
</dbReference>
<dbReference type="OrthoDB" id="674604at2759"/>
<dbReference type="Proteomes" id="UP000053558">
    <property type="component" value="Unassembled WGS sequence"/>
</dbReference>